<dbReference type="GO" id="GO:0016604">
    <property type="term" value="C:nuclear body"/>
    <property type="evidence" value="ECO:0007669"/>
    <property type="project" value="UniProtKB-SubCell"/>
</dbReference>
<organism evidence="12 13">
    <name type="scientific">Biomphalaria glabrata</name>
    <name type="common">Bloodfluke planorb</name>
    <name type="synonym">Freshwater snail</name>
    <dbReference type="NCBI Taxonomy" id="6526"/>
    <lineage>
        <taxon>Eukaryota</taxon>
        <taxon>Metazoa</taxon>
        <taxon>Spiralia</taxon>
        <taxon>Lophotrochozoa</taxon>
        <taxon>Mollusca</taxon>
        <taxon>Gastropoda</taxon>
        <taxon>Heterobranchia</taxon>
        <taxon>Euthyneura</taxon>
        <taxon>Panpulmonata</taxon>
        <taxon>Hygrophila</taxon>
        <taxon>Lymnaeoidea</taxon>
        <taxon>Planorbidae</taxon>
        <taxon>Biomphalaria</taxon>
    </lineage>
</organism>
<dbReference type="GO" id="GO:0005776">
    <property type="term" value="C:autophagosome"/>
    <property type="evidence" value="ECO:0007669"/>
    <property type="project" value="UniProtKB-SubCell"/>
</dbReference>
<feature type="region of interest" description="Disordered" evidence="11">
    <location>
        <begin position="302"/>
        <end position="332"/>
    </location>
</feature>
<feature type="compositionally biased region" description="Polar residues" evidence="11">
    <location>
        <begin position="323"/>
        <end position="332"/>
    </location>
</feature>
<dbReference type="KEGG" id="bgt:106051929"/>
<evidence type="ECO:0000256" key="11">
    <source>
        <dbReference type="SAM" id="MobiDB-lite"/>
    </source>
</evidence>
<dbReference type="GO" id="GO:0000045">
    <property type="term" value="P:autophagosome assembly"/>
    <property type="evidence" value="ECO:0007669"/>
    <property type="project" value="TreeGrafter"/>
</dbReference>
<dbReference type="GO" id="GO:0005829">
    <property type="term" value="C:cytosol"/>
    <property type="evidence" value="ECO:0007669"/>
    <property type="project" value="UniProtKB-SubCell"/>
</dbReference>
<dbReference type="Pfam" id="PF14839">
    <property type="entry name" value="DOR"/>
    <property type="match status" value="1"/>
</dbReference>
<dbReference type="Proteomes" id="UP000076420">
    <property type="component" value="Unassembled WGS sequence"/>
</dbReference>
<dbReference type="GO" id="GO:0031410">
    <property type="term" value="C:cytoplasmic vesicle"/>
    <property type="evidence" value="ECO:0007669"/>
    <property type="project" value="UniProtKB-KW"/>
</dbReference>
<proteinExistence type="predicted"/>
<dbReference type="GO" id="GO:0045893">
    <property type="term" value="P:positive regulation of DNA-templated transcription"/>
    <property type="evidence" value="ECO:0007669"/>
    <property type="project" value="TreeGrafter"/>
</dbReference>
<comment type="subcellular location">
    <subcellularLocation>
        <location evidence="2">Cytoplasm</location>
        <location evidence="2">Cytosol</location>
    </subcellularLocation>
    <subcellularLocation>
        <location evidence="1">Cytoplasmic vesicle</location>
        <location evidence="1">Autophagosome</location>
    </subcellularLocation>
    <subcellularLocation>
        <location evidence="10">Nucleus</location>
        <location evidence="10">Nuclear body</location>
    </subcellularLocation>
</comment>
<evidence type="ECO:0000256" key="10">
    <source>
        <dbReference type="ARBA" id="ARBA00034306"/>
    </source>
</evidence>
<dbReference type="OrthoDB" id="6159561at2759"/>
<evidence type="ECO:0000256" key="6">
    <source>
        <dbReference type="ARBA" id="ARBA00023159"/>
    </source>
</evidence>
<evidence type="ECO:0000256" key="2">
    <source>
        <dbReference type="ARBA" id="ARBA00004514"/>
    </source>
</evidence>
<sequence>MYYLSKFIFGESETEKKDSSGEQLETQLLDDWVVVHPSDKENSGRSQYITTGQSQHITGQSPHITFHPNSHHHFHHHSHLPHQGQGLCCHSQVAGDSLGSNFVIGDELLDDADSLATTCGHVARLSPLHDCGNIDLLDSDCSSDTESVPESVFSASSGRSHATYHPHGNASEPWVVAPAPCFTGSQVGEKDGLSDSPLENLLIEHPSMSVYLSLRTSHHLPSIRPTGEGFRDIVQEDPVLQPEPDGAAVSVVETRLVNSMLSPGLATPEQMTLRLRSAQRIQNCKSKRSITNRRCEQQNKVYEVQGQSKANNRRNKRLRPSGFKSSRITQRM</sequence>
<dbReference type="STRING" id="6526.A0A2C9LHH2"/>
<dbReference type="EnsemblMetazoa" id="BGLB031247-RA">
    <property type="protein sequence ID" value="BGLB031247-PA"/>
    <property type="gene ID" value="BGLB031247"/>
</dbReference>
<evidence type="ECO:0000313" key="13">
    <source>
        <dbReference type="Proteomes" id="UP000076420"/>
    </source>
</evidence>
<dbReference type="AlphaFoldDB" id="A0A2C9LHH2"/>
<evidence type="ECO:0000256" key="1">
    <source>
        <dbReference type="ARBA" id="ARBA00004419"/>
    </source>
</evidence>
<keyword evidence="4" id="KW-0072">Autophagy</keyword>
<reference evidence="12" key="1">
    <citation type="submission" date="2020-05" db="UniProtKB">
        <authorList>
            <consortium name="EnsemblMetazoa"/>
        </authorList>
    </citation>
    <scope>IDENTIFICATION</scope>
    <source>
        <strain evidence="12">BB02</strain>
    </source>
</reference>
<keyword evidence="6" id="KW-0010">Activator</keyword>
<evidence type="ECO:0000256" key="8">
    <source>
        <dbReference type="ARBA" id="ARBA00023242"/>
    </source>
</evidence>
<dbReference type="InterPro" id="IPR029431">
    <property type="entry name" value="TP53INP"/>
</dbReference>
<evidence type="ECO:0000256" key="5">
    <source>
        <dbReference type="ARBA" id="ARBA00023015"/>
    </source>
</evidence>
<keyword evidence="9" id="KW-0968">Cytoplasmic vesicle</keyword>
<name>A0A2C9LHH2_BIOGL</name>
<evidence type="ECO:0000256" key="7">
    <source>
        <dbReference type="ARBA" id="ARBA00023163"/>
    </source>
</evidence>
<dbReference type="VEuPathDB" id="VectorBase:BGLAX_027798"/>
<evidence type="ECO:0008006" key="14">
    <source>
        <dbReference type="Google" id="ProtNLM"/>
    </source>
</evidence>
<keyword evidence="7" id="KW-0804">Transcription</keyword>
<dbReference type="RefSeq" id="XP_013062609.2">
    <property type="nucleotide sequence ID" value="XM_013207155.2"/>
</dbReference>
<dbReference type="VEuPathDB" id="VectorBase:BGLB031247"/>
<protein>
    <recommendedName>
        <fullName evidence="14">Tumor protein p53-inducible nuclear protein 1</fullName>
    </recommendedName>
</protein>
<evidence type="ECO:0000256" key="4">
    <source>
        <dbReference type="ARBA" id="ARBA00023006"/>
    </source>
</evidence>
<dbReference type="PANTHER" id="PTHR31671:SF3">
    <property type="entry name" value="DIABETES AND OBESITY REGULATED, ISOFORM G"/>
    <property type="match status" value="1"/>
</dbReference>
<accession>A0A2C9LHH2</accession>
<keyword evidence="8" id="KW-0539">Nucleus</keyword>
<evidence type="ECO:0000256" key="9">
    <source>
        <dbReference type="ARBA" id="ARBA00023329"/>
    </source>
</evidence>
<keyword evidence="3" id="KW-0963">Cytoplasm</keyword>
<evidence type="ECO:0000313" key="12">
    <source>
        <dbReference type="EnsemblMetazoa" id="BGLB031247-PA"/>
    </source>
</evidence>
<gene>
    <name evidence="12" type="primary">106051929</name>
</gene>
<dbReference type="PANTHER" id="PTHR31671">
    <property type="entry name" value="DIABETES AND OBESITY REGULATED, ISOFORM G"/>
    <property type="match status" value="1"/>
</dbReference>
<keyword evidence="5" id="KW-0805">Transcription regulation</keyword>
<evidence type="ECO:0000256" key="3">
    <source>
        <dbReference type="ARBA" id="ARBA00022490"/>
    </source>
</evidence>